<organism evidence="1">
    <name type="scientific">marine sediment metagenome</name>
    <dbReference type="NCBI Taxonomy" id="412755"/>
    <lineage>
        <taxon>unclassified sequences</taxon>
        <taxon>metagenomes</taxon>
        <taxon>ecological metagenomes</taxon>
    </lineage>
</organism>
<dbReference type="AlphaFoldDB" id="A0A0F9BPC0"/>
<proteinExistence type="predicted"/>
<sequence length="165" mass="16411">MPKDDSANQAAGQAAQAQTKLAQQLVGETTPLRQDLISDAFGFLSGDRDVTGLPEFAAAKGANEAQFGRARENIIGNTPTGGALTSALGNLEGQRASNQVAFTGDIAGNEVNRALQLATFGAAAGTQGLGSAGFVQAQRAGAEGAQNAAKSQGLGQALGGLLGGK</sequence>
<evidence type="ECO:0000313" key="1">
    <source>
        <dbReference type="EMBL" id="KKL15712.1"/>
    </source>
</evidence>
<gene>
    <name evidence="1" type="ORF">LCGC14_2502830</name>
</gene>
<accession>A0A0F9BPC0</accession>
<name>A0A0F9BPC0_9ZZZZ</name>
<reference evidence="1" key="1">
    <citation type="journal article" date="2015" name="Nature">
        <title>Complex archaea that bridge the gap between prokaryotes and eukaryotes.</title>
        <authorList>
            <person name="Spang A."/>
            <person name="Saw J.H."/>
            <person name="Jorgensen S.L."/>
            <person name="Zaremba-Niedzwiedzka K."/>
            <person name="Martijn J."/>
            <person name="Lind A.E."/>
            <person name="van Eijk R."/>
            <person name="Schleper C."/>
            <person name="Guy L."/>
            <person name="Ettema T.J."/>
        </authorList>
    </citation>
    <scope>NUCLEOTIDE SEQUENCE</scope>
</reference>
<comment type="caution">
    <text evidence="1">The sequence shown here is derived from an EMBL/GenBank/DDBJ whole genome shotgun (WGS) entry which is preliminary data.</text>
</comment>
<protein>
    <submittedName>
        <fullName evidence="1">Uncharacterized protein</fullName>
    </submittedName>
</protein>
<dbReference type="EMBL" id="LAZR01039960">
    <property type="protein sequence ID" value="KKL15712.1"/>
    <property type="molecule type" value="Genomic_DNA"/>
</dbReference>